<feature type="transmembrane region" description="Helical" evidence="7">
    <location>
        <begin position="56"/>
        <end position="75"/>
    </location>
</feature>
<feature type="transmembrane region" description="Helical" evidence="7">
    <location>
        <begin position="124"/>
        <end position="144"/>
    </location>
</feature>
<gene>
    <name evidence="7 8" type="primary">lgt</name>
    <name evidence="8" type="ORF">L4H06_01005</name>
</gene>
<evidence type="ECO:0000256" key="6">
    <source>
        <dbReference type="ARBA" id="ARBA00023136"/>
    </source>
</evidence>
<dbReference type="EMBL" id="JAKKDL010000001">
    <property type="protein sequence ID" value="MCF7528820.1"/>
    <property type="molecule type" value="Genomic_DNA"/>
</dbReference>
<comment type="caution">
    <text evidence="8">The sequence shown here is derived from an EMBL/GenBank/DDBJ whole genome shotgun (WGS) entry which is preliminary data.</text>
</comment>
<dbReference type="AlphaFoldDB" id="A0AAW5AP61"/>
<comment type="function">
    <text evidence="7">Catalyzes the transfer of the diacylglyceryl group from phosphatidylglycerol to the sulfhydryl group of the N-terminal cysteine of a prolipoprotein, the first step in the formation of mature lipoproteins.</text>
</comment>
<name>A0AAW5AP61_9NEIS</name>
<evidence type="ECO:0000256" key="3">
    <source>
        <dbReference type="ARBA" id="ARBA00022679"/>
    </source>
</evidence>
<protein>
    <recommendedName>
        <fullName evidence="7">Phosphatidylglycerol--prolipoprotein diacylglyceryl transferase</fullName>
        <ecNumber evidence="7">2.5.1.145</ecNumber>
    </recommendedName>
</protein>
<proteinExistence type="inferred from homology"/>
<feature type="transmembrane region" description="Helical" evidence="7">
    <location>
        <begin position="259"/>
        <end position="278"/>
    </location>
</feature>
<sequence>MIIHPQFDPVALSLGPLAIRWYALSYIAGFILFLWLGRRRIAQGNTVFTREMLDDFLTWGIIGVILGGRLGYILFYKPSYYLANPLDIFKVWEGGMAFHGGFLGVVVAMWLFSRKYKINTLKTMDFVAPLVPLGLASGRIGNFINGELWGRVTDIHAAWAMGFPQARYEDLEAAAHNPQWQQWLAQYGTLPRHPSQLYQFALEGICLFIIVWLFSKKARPTGQVAALFLAGYGCFRFIAEFARQPDDYLGLLTLGLSMGQWLSLPMIILGATGFIYFGKANTLNKQGMN</sequence>
<accession>A0AAW5AP61</accession>
<dbReference type="PANTHER" id="PTHR30589:SF0">
    <property type="entry name" value="PHOSPHATIDYLGLYCEROL--PROLIPOPROTEIN DIACYLGLYCERYL TRANSFERASE"/>
    <property type="match status" value="1"/>
</dbReference>
<dbReference type="InterPro" id="IPR001640">
    <property type="entry name" value="Lgt"/>
</dbReference>
<evidence type="ECO:0000256" key="5">
    <source>
        <dbReference type="ARBA" id="ARBA00022989"/>
    </source>
</evidence>
<reference evidence="8" key="1">
    <citation type="submission" date="2022-01" db="EMBL/GenBank/DDBJ databases">
        <title>Neisseria sp. ZJ104.</title>
        <authorList>
            <person name="Yang C."/>
        </authorList>
    </citation>
    <scope>NUCLEOTIDE SEQUENCE</scope>
    <source>
        <strain evidence="8">ZJ104</strain>
    </source>
</reference>
<feature type="binding site" evidence="7">
    <location>
        <position position="139"/>
    </location>
    <ligand>
        <name>a 1,2-diacyl-sn-glycero-3-phospho-(1'-sn-glycerol)</name>
        <dbReference type="ChEBI" id="CHEBI:64716"/>
    </ligand>
</feature>
<evidence type="ECO:0000313" key="9">
    <source>
        <dbReference type="Proteomes" id="UP001201397"/>
    </source>
</evidence>
<keyword evidence="2 7" id="KW-1003">Cell membrane</keyword>
<keyword evidence="6 7" id="KW-0472">Membrane</keyword>
<comment type="similarity">
    <text evidence="1 7">Belongs to the Lgt family.</text>
</comment>
<comment type="pathway">
    <text evidence="7">Protein modification; lipoprotein biosynthesis (diacylglyceryl transfer).</text>
</comment>
<keyword evidence="3 7" id="KW-0808">Transferase</keyword>
<keyword evidence="4 7" id="KW-0812">Transmembrane</keyword>
<dbReference type="RefSeq" id="WP_237092184.1">
    <property type="nucleotide sequence ID" value="NZ_JAKKDL010000001.1"/>
</dbReference>
<dbReference type="PANTHER" id="PTHR30589">
    <property type="entry name" value="PROLIPOPROTEIN DIACYLGLYCERYL TRANSFERASE"/>
    <property type="match status" value="1"/>
</dbReference>
<feature type="transmembrane region" description="Helical" evidence="7">
    <location>
        <begin position="95"/>
        <end position="112"/>
    </location>
</feature>
<organism evidence="8 9">
    <name type="scientific">Neisseria lisongii</name>
    <dbReference type="NCBI Taxonomy" id="2912188"/>
    <lineage>
        <taxon>Bacteria</taxon>
        <taxon>Pseudomonadati</taxon>
        <taxon>Pseudomonadota</taxon>
        <taxon>Betaproteobacteria</taxon>
        <taxon>Neisseriales</taxon>
        <taxon>Neisseriaceae</taxon>
        <taxon>Neisseria</taxon>
    </lineage>
</organism>
<dbReference type="GO" id="GO:0008961">
    <property type="term" value="F:phosphatidylglycerol-prolipoprotein diacylglyceryl transferase activity"/>
    <property type="evidence" value="ECO:0007669"/>
    <property type="project" value="UniProtKB-UniRule"/>
</dbReference>
<comment type="catalytic activity">
    <reaction evidence="7">
        <text>L-cysteinyl-[prolipoprotein] + a 1,2-diacyl-sn-glycero-3-phospho-(1'-sn-glycerol) = an S-1,2-diacyl-sn-glyceryl-L-cysteinyl-[prolipoprotein] + sn-glycerol 1-phosphate + H(+)</text>
        <dbReference type="Rhea" id="RHEA:56712"/>
        <dbReference type="Rhea" id="RHEA-COMP:14679"/>
        <dbReference type="Rhea" id="RHEA-COMP:14680"/>
        <dbReference type="ChEBI" id="CHEBI:15378"/>
        <dbReference type="ChEBI" id="CHEBI:29950"/>
        <dbReference type="ChEBI" id="CHEBI:57685"/>
        <dbReference type="ChEBI" id="CHEBI:64716"/>
        <dbReference type="ChEBI" id="CHEBI:140658"/>
        <dbReference type="EC" id="2.5.1.145"/>
    </reaction>
</comment>
<dbReference type="NCBIfam" id="TIGR00544">
    <property type="entry name" value="lgt"/>
    <property type="match status" value="1"/>
</dbReference>
<dbReference type="GO" id="GO:0042158">
    <property type="term" value="P:lipoprotein biosynthetic process"/>
    <property type="evidence" value="ECO:0007669"/>
    <property type="project" value="UniProtKB-UniRule"/>
</dbReference>
<dbReference type="Pfam" id="PF01790">
    <property type="entry name" value="LGT"/>
    <property type="match status" value="1"/>
</dbReference>
<dbReference type="GO" id="GO:0005886">
    <property type="term" value="C:plasma membrane"/>
    <property type="evidence" value="ECO:0007669"/>
    <property type="project" value="UniProtKB-SubCell"/>
</dbReference>
<evidence type="ECO:0000256" key="2">
    <source>
        <dbReference type="ARBA" id="ARBA00022475"/>
    </source>
</evidence>
<evidence type="ECO:0000256" key="1">
    <source>
        <dbReference type="ARBA" id="ARBA00007150"/>
    </source>
</evidence>
<dbReference type="HAMAP" id="MF_01147">
    <property type="entry name" value="Lgt"/>
    <property type="match status" value="1"/>
</dbReference>
<comment type="subcellular location">
    <subcellularLocation>
        <location evidence="7">Cell membrane</location>
        <topology evidence="7">Multi-pass membrane protein</topology>
    </subcellularLocation>
</comment>
<feature type="transmembrane region" description="Helical" evidence="7">
    <location>
        <begin position="221"/>
        <end position="239"/>
    </location>
</feature>
<keyword evidence="5 7" id="KW-1133">Transmembrane helix</keyword>
<feature type="transmembrane region" description="Helical" evidence="7">
    <location>
        <begin position="197"/>
        <end position="214"/>
    </location>
</feature>
<dbReference type="EC" id="2.5.1.145" evidence="7"/>
<evidence type="ECO:0000256" key="7">
    <source>
        <dbReference type="HAMAP-Rule" id="MF_01147"/>
    </source>
</evidence>
<evidence type="ECO:0000256" key="4">
    <source>
        <dbReference type="ARBA" id="ARBA00022692"/>
    </source>
</evidence>
<dbReference type="Proteomes" id="UP001201397">
    <property type="component" value="Unassembled WGS sequence"/>
</dbReference>
<dbReference type="PROSITE" id="PS01311">
    <property type="entry name" value="LGT"/>
    <property type="match status" value="1"/>
</dbReference>
<feature type="transmembrane region" description="Helical" evidence="7">
    <location>
        <begin position="19"/>
        <end position="36"/>
    </location>
</feature>
<evidence type="ECO:0000313" key="8">
    <source>
        <dbReference type="EMBL" id="MCF7528820.1"/>
    </source>
</evidence>